<name>A0A0A2V5N2_PARBA</name>
<dbReference type="Proteomes" id="UP000002059">
    <property type="component" value="Partially assembled WGS sequence"/>
</dbReference>
<organism evidence="1 2">
    <name type="scientific">Paracoccidioides lutzii (strain ATCC MYA-826 / Pb01)</name>
    <name type="common">Paracoccidioides brasiliensis</name>
    <dbReference type="NCBI Taxonomy" id="502779"/>
    <lineage>
        <taxon>Eukaryota</taxon>
        <taxon>Fungi</taxon>
        <taxon>Dikarya</taxon>
        <taxon>Ascomycota</taxon>
        <taxon>Pezizomycotina</taxon>
        <taxon>Eurotiomycetes</taxon>
        <taxon>Eurotiomycetidae</taxon>
        <taxon>Onygenales</taxon>
        <taxon>Ajellomycetaceae</taxon>
        <taxon>Paracoccidioides</taxon>
    </lineage>
</organism>
<dbReference type="OMA" id="LAMVQIN"/>
<dbReference type="HOGENOM" id="CLU_2455339_0_0_1"/>
<dbReference type="EMBL" id="KN294001">
    <property type="protein sequence ID" value="KGQ01455.1"/>
    <property type="molecule type" value="Genomic_DNA"/>
</dbReference>
<dbReference type="OrthoDB" id="10282438at2759"/>
<accession>A0A0A2V5N2</accession>
<proteinExistence type="predicted"/>
<dbReference type="AlphaFoldDB" id="A0A0A2V5N2"/>
<dbReference type="VEuPathDB" id="FungiDB:PAAG_11803"/>
<evidence type="ECO:0000313" key="1">
    <source>
        <dbReference type="EMBL" id="KGQ01455.1"/>
    </source>
</evidence>
<keyword evidence="2" id="KW-1185">Reference proteome</keyword>
<protein>
    <submittedName>
        <fullName evidence="1">Uncharacterized protein</fullName>
    </submittedName>
</protein>
<reference evidence="1 2" key="1">
    <citation type="journal article" date="2011" name="PLoS Genet.">
        <title>Comparative genomic analysis of human fungal pathogens causing paracoccidioidomycosis.</title>
        <authorList>
            <person name="Desjardins C.A."/>
            <person name="Champion M.D."/>
            <person name="Holder J.W."/>
            <person name="Muszewska A."/>
            <person name="Goldberg J."/>
            <person name="Bailao A.M."/>
            <person name="Brigido M.M."/>
            <person name="Ferreira M.E."/>
            <person name="Garcia A.M."/>
            <person name="Grynberg M."/>
            <person name="Gujja S."/>
            <person name="Heiman D.I."/>
            <person name="Henn M.R."/>
            <person name="Kodira C.D."/>
            <person name="Leon-Narvaez H."/>
            <person name="Longo L.V."/>
            <person name="Ma L.J."/>
            <person name="Malavazi I."/>
            <person name="Matsuo A.L."/>
            <person name="Morais F.V."/>
            <person name="Pereira M."/>
            <person name="Rodriguez-Brito S."/>
            <person name="Sakthikumar S."/>
            <person name="Salem-Izacc S.M."/>
            <person name="Sykes S.M."/>
            <person name="Teixeira M.M."/>
            <person name="Vallejo M.C."/>
            <person name="Walter M.E."/>
            <person name="Yandava C."/>
            <person name="Young S."/>
            <person name="Zeng Q."/>
            <person name="Zucker J."/>
            <person name="Felipe M.S."/>
            <person name="Goldman G.H."/>
            <person name="Haas B.J."/>
            <person name="McEwen J.G."/>
            <person name="Nino-Vega G."/>
            <person name="Puccia R."/>
            <person name="San-Blas G."/>
            <person name="Soares C.M."/>
            <person name="Birren B.W."/>
            <person name="Cuomo C.A."/>
        </authorList>
    </citation>
    <scope>NUCLEOTIDE SEQUENCE [LARGE SCALE GENOMIC DNA]</scope>
    <source>
        <strain evidence="2">ATCC MYA-826 / Pb01</strain>
    </source>
</reference>
<evidence type="ECO:0000313" key="2">
    <source>
        <dbReference type="Proteomes" id="UP000002059"/>
    </source>
</evidence>
<gene>
    <name evidence="1" type="ORF">PAAG_11803</name>
</gene>
<dbReference type="GeneID" id="26970678"/>
<sequence length="89" mass="10239">MDAPLAMVQINLRSHRRPLFTKYQSRSQNAAMQTATGRGIMPVPLRGIQQVKPLNRPLKLQRLGLQVRLRKPCHIFRKSATRSSDFEET</sequence>
<dbReference type="RefSeq" id="XP_015702977.1">
    <property type="nucleotide sequence ID" value="XM_015847385.1"/>
</dbReference>
<dbReference type="KEGG" id="pbl:PAAG_11803"/>